<proteinExistence type="predicted"/>
<feature type="transmembrane region" description="Helical" evidence="1">
    <location>
        <begin position="75"/>
        <end position="92"/>
    </location>
</feature>
<keyword evidence="1" id="KW-0812">Transmembrane</keyword>
<evidence type="ECO:0000313" key="2">
    <source>
        <dbReference type="EMBL" id="TRY53765.1"/>
    </source>
</evidence>
<name>A0A553MKR0_9TELE</name>
<sequence>MPPDTRSSKCFIEALFFCSGRVLLNPKINSRRSRHLLLSTYKKEQHKPELHRFSRSPLLSPGSNQAAMPHRRESVLLILLLLVFLSAAGVPLNNEIRLKTRLSSWNPWPSDFYDWLGVLQSRSRYPPLQYSWRSYWTRFPVSGFLGYGIPLGDTEASELEDLK</sequence>
<dbReference type="AlphaFoldDB" id="A0A553MKR0"/>
<organism evidence="2 3">
    <name type="scientific">Danionella cerebrum</name>
    <dbReference type="NCBI Taxonomy" id="2873325"/>
    <lineage>
        <taxon>Eukaryota</taxon>
        <taxon>Metazoa</taxon>
        <taxon>Chordata</taxon>
        <taxon>Craniata</taxon>
        <taxon>Vertebrata</taxon>
        <taxon>Euteleostomi</taxon>
        <taxon>Actinopterygii</taxon>
        <taxon>Neopterygii</taxon>
        <taxon>Teleostei</taxon>
        <taxon>Ostariophysi</taxon>
        <taxon>Cypriniformes</taxon>
        <taxon>Danionidae</taxon>
        <taxon>Danioninae</taxon>
        <taxon>Danionella</taxon>
    </lineage>
</organism>
<reference evidence="2 3" key="1">
    <citation type="journal article" date="2019" name="Sci. Data">
        <title>Hybrid genome assembly and annotation of Danionella translucida.</title>
        <authorList>
            <person name="Kadobianskyi M."/>
            <person name="Schulze L."/>
            <person name="Schuelke M."/>
            <person name="Judkewitz B."/>
        </authorList>
    </citation>
    <scope>NUCLEOTIDE SEQUENCE [LARGE SCALE GENOMIC DNA]</scope>
    <source>
        <strain evidence="2 3">Bolton</strain>
    </source>
</reference>
<keyword evidence="3" id="KW-1185">Reference proteome</keyword>
<evidence type="ECO:0000256" key="1">
    <source>
        <dbReference type="SAM" id="Phobius"/>
    </source>
</evidence>
<comment type="caution">
    <text evidence="2">The sequence shown here is derived from an EMBL/GenBank/DDBJ whole genome shotgun (WGS) entry which is preliminary data.</text>
</comment>
<accession>A0A553MKR0</accession>
<dbReference type="Proteomes" id="UP000316079">
    <property type="component" value="Unassembled WGS sequence"/>
</dbReference>
<keyword evidence="1" id="KW-1133">Transmembrane helix</keyword>
<keyword evidence="1" id="KW-0472">Membrane</keyword>
<evidence type="ECO:0000313" key="3">
    <source>
        <dbReference type="Proteomes" id="UP000316079"/>
    </source>
</evidence>
<protein>
    <submittedName>
        <fullName evidence="2">Uncharacterized protein</fullName>
    </submittedName>
</protein>
<dbReference type="EMBL" id="SRMA01027446">
    <property type="protein sequence ID" value="TRY53765.1"/>
    <property type="molecule type" value="Genomic_DNA"/>
</dbReference>
<gene>
    <name evidence="2" type="ORF">DNTS_013355</name>
</gene>